<evidence type="ECO:0000313" key="2">
    <source>
        <dbReference type="Proteomes" id="UP001196413"/>
    </source>
</evidence>
<dbReference type="EMBL" id="JAHQIW010002518">
    <property type="protein sequence ID" value="KAJ1355608.1"/>
    <property type="molecule type" value="Genomic_DNA"/>
</dbReference>
<gene>
    <name evidence="1" type="ORF">KIN20_013075</name>
</gene>
<dbReference type="AlphaFoldDB" id="A0AAD5MG34"/>
<evidence type="ECO:0000313" key="1">
    <source>
        <dbReference type="EMBL" id="KAJ1355608.1"/>
    </source>
</evidence>
<protein>
    <submittedName>
        <fullName evidence="1">Uncharacterized protein</fullName>
    </submittedName>
</protein>
<sequence>MDSLMGQNVLELSPVEAYTCQYQNVEYAKDPVRPKNLPVIAGSIGFNACVNTDQQRHSGGSNAGSNHHTARNMTAVKFFATVPFFMGLVSAKRPSELEPLASLCNE</sequence>
<proteinExistence type="predicted"/>
<accession>A0AAD5MG34</accession>
<comment type="caution">
    <text evidence="1">The sequence shown here is derived from an EMBL/GenBank/DDBJ whole genome shotgun (WGS) entry which is preliminary data.</text>
</comment>
<dbReference type="Proteomes" id="UP001196413">
    <property type="component" value="Unassembled WGS sequence"/>
</dbReference>
<organism evidence="1 2">
    <name type="scientific">Parelaphostrongylus tenuis</name>
    <name type="common">Meningeal worm</name>
    <dbReference type="NCBI Taxonomy" id="148309"/>
    <lineage>
        <taxon>Eukaryota</taxon>
        <taxon>Metazoa</taxon>
        <taxon>Ecdysozoa</taxon>
        <taxon>Nematoda</taxon>
        <taxon>Chromadorea</taxon>
        <taxon>Rhabditida</taxon>
        <taxon>Rhabditina</taxon>
        <taxon>Rhabditomorpha</taxon>
        <taxon>Strongyloidea</taxon>
        <taxon>Metastrongylidae</taxon>
        <taxon>Parelaphostrongylus</taxon>
    </lineage>
</organism>
<name>A0AAD5MG34_PARTN</name>
<reference evidence="1" key="1">
    <citation type="submission" date="2021-06" db="EMBL/GenBank/DDBJ databases">
        <title>Parelaphostrongylus tenuis whole genome reference sequence.</title>
        <authorList>
            <person name="Garwood T.J."/>
            <person name="Larsen P.A."/>
            <person name="Fountain-Jones N.M."/>
            <person name="Garbe J.R."/>
            <person name="Macchietto M.G."/>
            <person name="Kania S.A."/>
            <person name="Gerhold R.W."/>
            <person name="Richards J.E."/>
            <person name="Wolf T.M."/>
        </authorList>
    </citation>
    <scope>NUCLEOTIDE SEQUENCE</scope>
    <source>
        <strain evidence="1">MNPRO001-30</strain>
        <tissue evidence="1">Meninges</tissue>
    </source>
</reference>
<keyword evidence="2" id="KW-1185">Reference proteome</keyword>